<dbReference type="EMBL" id="JADGJW010000274">
    <property type="protein sequence ID" value="KAJ3220775.1"/>
    <property type="molecule type" value="Genomic_DNA"/>
</dbReference>
<organism evidence="1 2">
    <name type="scientific">Clydaea vesicula</name>
    <dbReference type="NCBI Taxonomy" id="447962"/>
    <lineage>
        <taxon>Eukaryota</taxon>
        <taxon>Fungi</taxon>
        <taxon>Fungi incertae sedis</taxon>
        <taxon>Chytridiomycota</taxon>
        <taxon>Chytridiomycota incertae sedis</taxon>
        <taxon>Chytridiomycetes</taxon>
        <taxon>Lobulomycetales</taxon>
        <taxon>Lobulomycetaceae</taxon>
        <taxon>Clydaea</taxon>
    </lineage>
</organism>
<sequence>MKLEQNSSVATTDQTIINPDFSNFHQTTINFDNDDSLVIDEDSETKGVPYSQETIRRAHGCGQAYIKLAIEKKWKTGKNSNYFPLSLENLVVKRLSINFSEENLLMSPTTPNSNFLPSHNFIDVADPLHHNGIGNIGLKVNSANLKRALRVASTVTKVVLQNSWETEDKLFPIELHVLQKFTDSELKKVELGTMTISSFLKQLQYLDLYHKSLNLDWSSVRNDPSIIEKINLFFALSNSKIKKHDTDLNVYHLVKNDENTSLLQLNEKSDNLCINWNNNVNDLNHTNNYQNNGNHLDFQAPERQLLVYENKIEEGLKRKVIHNDINKITDSSKVLKNCNKFELEIKNKIEDNKKRKMEIILKMMEKGEDTRIIADILKFLD</sequence>
<name>A0AAD5XVV8_9FUNG</name>
<dbReference type="AlphaFoldDB" id="A0AAD5XVV8"/>
<accession>A0AAD5XVV8</accession>
<gene>
    <name evidence="1" type="ORF">HK099_004018</name>
</gene>
<reference evidence="1" key="1">
    <citation type="submission" date="2020-05" db="EMBL/GenBank/DDBJ databases">
        <title>Phylogenomic resolution of chytrid fungi.</title>
        <authorList>
            <person name="Stajich J.E."/>
            <person name="Amses K."/>
            <person name="Simmons R."/>
            <person name="Seto K."/>
            <person name="Myers J."/>
            <person name="Bonds A."/>
            <person name="Quandt C.A."/>
            <person name="Barry K."/>
            <person name="Liu P."/>
            <person name="Grigoriev I."/>
            <person name="Longcore J.E."/>
            <person name="James T.Y."/>
        </authorList>
    </citation>
    <scope>NUCLEOTIDE SEQUENCE</scope>
    <source>
        <strain evidence="1">JEL0476</strain>
    </source>
</reference>
<keyword evidence="2" id="KW-1185">Reference proteome</keyword>
<comment type="caution">
    <text evidence="1">The sequence shown here is derived from an EMBL/GenBank/DDBJ whole genome shotgun (WGS) entry which is preliminary data.</text>
</comment>
<proteinExistence type="predicted"/>
<evidence type="ECO:0000313" key="1">
    <source>
        <dbReference type="EMBL" id="KAJ3220775.1"/>
    </source>
</evidence>
<protein>
    <submittedName>
        <fullName evidence="1">Uncharacterized protein</fullName>
    </submittedName>
</protein>
<evidence type="ECO:0000313" key="2">
    <source>
        <dbReference type="Proteomes" id="UP001211065"/>
    </source>
</evidence>
<dbReference type="Proteomes" id="UP001211065">
    <property type="component" value="Unassembled WGS sequence"/>
</dbReference>